<dbReference type="Gene3D" id="3.30.565.10">
    <property type="entry name" value="Histidine kinase-like ATPase, C-terminal domain"/>
    <property type="match status" value="1"/>
</dbReference>
<evidence type="ECO:0000256" key="4">
    <source>
        <dbReference type="ARBA" id="ARBA00023186"/>
    </source>
</evidence>
<gene>
    <name evidence="5" type="ORF">METZ01_LOCUS306963</name>
</gene>
<dbReference type="InterPro" id="IPR020575">
    <property type="entry name" value="Hsp90_N"/>
</dbReference>
<dbReference type="GO" id="GO:0051082">
    <property type="term" value="F:unfolded protein binding"/>
    <property type="evidence" value="ECO:0007669"/>
    <property type="project" value="InterPro"/>
</dbReference>
<keyword evidence="4" id="KW-0143">Chaperone</keyword>
<dbReference type="GO" id="GO:0140662">
    <property type="term" value="F:ATP-dependent protein folding chaperone"/>
    <property type="evidence" value="ECO:0007669"/>
    <property type="project" value="InterPro"/>
</dbReference>
<dbReference type="InterPro" id="IPR001404">
    <property type="entry name" value="Hsp90_fam"/>
</dbReference>
<evidence type="ECO:0000313" key="5">
    <source>
        <dbReference type="EMBL" id="SVC54109.1"/>
    </source>
</evidence>
<evidence type="ECO:0000256" key="2">
    <source>
        <dbReference type="ARBA" id="ARBA00022741"/>
    </source>
</evidence>
<keyword evidence="2" id="KW-0547">Nucleotide-binding</keyword>
<dbReference type="GO" id="GO:0005524">
    <property type="term" value="F:ATP binding"/>
    <property type="evidence" value="ECO:0007669"/>
    <property type="project" value="UniProtKB-KW"/>
</dbReference>
<organism evidence="5">
    <name type="scientific">marine metagenome</name>
    <dbReference type="NCBI Taxonomy" id="408172"/>
    <lineage>
        <taxon>unclassified sequences</taxon>
        <taxon>metagenomes</taxon>
        <taxon>ecological metagenomes</taxon>
    </lineage>
</organism>
<dbReference type="PANTHER" id="PTHR11528">
    <property type="entry name" value="HEAT SHOCK PROTEIN 90 FAMILY MEMBER"/>
    <property type="match status" value="1"/>
</dbReference>
<dbReference type="PRINTS" id="PR00775">
    <property type="entry name" value="HEATSHOCK90"/>
</dbReference>
<dbReference type="InterPro" id="IPR036890">
    <property type="entry name" value="HATPase_C_sf"/>
</dbReference>
<evidence type="ECO:0000256" key="3">
    <source>
        <dbReference type="ARBA" id="ARBA00022840"/>
    </source>
</evidence>
<dbReference type="GO" id="GO:0016887">
    <property type="term" value="F:ATP hydrolysis activity"/>
    <property type="evidence" value="ECO:0007669"/>
    <property type="project" value="InterPro"/>
</dbReference>
<keyword evidence="3" id="KW-0067">ATP-binding</keyword>
<reference evidence="5" key="1">
    <citation type="submission" date="2018-05" db="EMBL/GenBank/DDBJ databases">
        <authorList>
            <person name="Lanie J.A."/>
            <person name="Ng W.-L."/>
            <person name="Kazmierczak K.M."/>
            <person name="Andrzejewski T.M."/>
            <person name="Davidsen T.M."/>
            <person name="Wayne K.J."/>
            <person name="Tettelin H."/>
            <person name="Glass J.I."/>
            <person name="Rusch D."/>
            <person name="Podicherti R."/>
            <person name="Tsui H.-C.T."/>
            <person name="Winkler M.E."/>
        </authorList>
    </citation>
    <scope>NUCLEOTIDE SEQUENCE</scope>
</reference>
<accession>A0A382MYW8</accession>
<dbReference type="Pfam" id="PF13589">
    <property type="entry name" value="HATPase_c_3"/>
    <property type="match status" value="1"/>
</dbReference>
<dbReference type="AlphaFoldDB" id="A0A382MYW8"/>
<proteinExistence type="inferred from homology"/>
<dbReference type="PROSITE" id="PS00298">
    <property type="entry name" value="HSP90"/>
    <property type="match status" value="1"/>
</dbReference>
<dbReference type="SUPFAM" id="SSF55874">
    <property type="entry name" value="ATPase domain of HSP90 chaperone/DNA topoisomerase II/histidine kinase"/>
    <property type="match status" value="1"/>
</dbReference>
<feature type="non-terminal residue" evidence="5">
    <location>
        <position position="126"/>
    </location>
</feature>
<comment type="similarity">
    <text evidence="1">Belongs to the heat shock protein 90 family.</text>
</comment>
<name>A0A382MYW8_9ZZZZ</name>
<sequence length="126" mass="14292">MAKQKFRTEVSQLLHLIIHSLYSNKEIFLRELISNSSDAIDKLRYLTISDKKFKSIKFSPKVDIEFDDSKKNKTITISDNGIGMNKEDLIENLGTIARSGTKKFMEKLTGDSKKDSNLIGQFGVGF</sequence>
<dbReference type="EMBL" id="UINC01096869">
    <property type="protein sequence ID" value="SVC54109.1"/>
    <property type="molecule type" value="Genomic_DNA"/>
</dbReference>
<protein>
    <submittedName>
        <fullName evidence="5">Uncharacterized protein</fullName>
    </submittedName>
</protein>
<evidence type="ECO:0000256" key="1">
    <source>
        <dbReference type="ARBA" id="ARBA00008239"/>
    </source>
</evidence>
<dbReference type="InterPro" id="IPR019805">
    <property type="entry name" value="Heat_shock_protein_90_CS"/>
</dbReference>